<protein>
    <submittedName>
        <fullName evidence="10">Peptidase, M23/M37 family</fullName>
    </submittedName>
</protein>
<dbReference type="STRING" id="1232683.ADIMK_0582"/>
<dbReference type="Pfam" id="PF01551">
    <property type="entry name" value="Peptidase_M23"/>
    <property type="match status" value="1"/>
</dbReference>
<dbReference type="EMBL" id="JMQN01000013">
    <property type="protein sequence ID" value="KEA64880.1"/>
    <property type="molecule type" value="Genomic_DNA"/>
</dbReference>
<dbReference type="InterPro" id="IPR018392">
    <property type="entry name" value="LysM"/>
</dbReference>
<keyword evidence="6" id="KW-0862">Zinc</keyword>
<reference evidence="10 11" key="1">
    <citation type="submission" date="2014-04" db="EMBL/GenBank/DDBJ databases">
        <title>Marinobacterium kochiensis sp. nov., isolated from sediment sample collected from Kochi backwaters in Kerala, India.</title>
        <authorList>
            <person name="Singh A."/>
            <person name="Pinnaka A.K."/>
        </authorList>
    </citation>
    <scope>NUCLEOTIDE SEQUENCE [LARGE SCALE GENOMIC DNA]</scope>
    <source>
        <strain evidence="10 11">AK27</strain>
    </source>
</reference>
<dbReference type="Proteomes" id="UP000028252">
    <property type="component" value="Unassembled WGS sequence"/>
</dbReference>
<dbReference type="Gene3D" id="3.10.450.350">
    <property type="match status" value="2"/>
</dbReference>
<dbReference type="InterPro" id="IPR011055">
    <property type="entry name" value="Dup_hybrid_motif"/>
</dbReference>
<gene>
    <name evidence="10" type="ORF">ADIMK_0582</name>
</gene>
<dbReference type="eggNOG" id="COG0739">
    <property type="taxonomic scope" value="Bacteria"/>
</dbReference>
<evidence type="ECO:0000256" key="3">
    <source>
        <dbReference type="ARBA" id="ARBA00022670"/>
    </source>
</evidence>
<evidence type="ECO:0000256" key="4">
    <source>
        <dbReference type="ARBA" id="ARBA00022723"/>
    </source>
</evidence>
<keyword evidence="5" id="KW-0378">Hydrolase</keyword>
<dbReference type="InterPro" id="IPR016047">
    <property type="entry name" value="M23ase_b-sheet_dom"/>
</dbReference>
<comment type="caution">
    <text evidence="10">The sequence shown here is derived from an EMBL/GenBank/DDBJ whole genome shotgun (WGS) entry which is preliminary data.</text>
</comment>
<evidence type="ECO:0000256" key="5">
    <source>
        <dbReference type="ARBA" id="ARBA00022801"/>
    </source>
</evidence>
<comment type="subcellular location">
    <subcellularLocation>
        <location evidence="2">Cell envelope</location>
    </subcellularLocation>
</comment>
<dbReference type="GO" id="GO:0030313">
    <property type="term" value="C:cell envelope"/>
    <property type="evidence" value="ECO:0007669"/>
    <property type="project" value="UniProtKB-SubCell"/>
</dbReference>
<dbReference type="PROSITE" id="PS51782">
    <property type="entry name" value="LYSM"/>
    <property type="match status" value="1"/>
</dbReference>
<dbReference type="Pfam" id="PF19425">
    <property type="entry name" value="Csd3_N2"/>
    <property type="match status" value="1"/>
</dbReference>
<dbReference type="PATRIC" id="fig|1232683.4.peg.574"/>
<feature type="region of interest" description="Disordered" evidence="8">
    <location>
        <begin position="58"/>
        <end position="82"/>
    </location>
</feature>
<feature type="domain" description="LysM" evidence="9">
    <location>
        <begin position="107"/>
        <end position="155"/>
    </location>
</feature>
<evidence type="ECO:0000256" key="1">
    <source>
        <dbReference type="ARBA" id="ARBA00001947"/>
    </source>
</evidence>
<dbReference type="InterPro" id="IPR007340">
    <property type="entry name" value="LysM_Opacity-associatedA"/>
</dbReference>
<evidence type="ECO:0000256" key="8">
    <source>
        <dbReference type="SAM" id="MobiDB-lite"/>
    </source>
</evidence>
<dbReference type="GO" id="GO:0004222">
    <property type="term" value="F:metalloendopeptidase activity"/>
    <property type="evidence" value="ECO:0007669"/>
    <property type="project" value="TreeGrafter"/>
</dbReference>
<accession>A0A081G275</accession>
<keyword evidence="7" id="KW-0482">Metalloprotease</keyword>
<evidence type="ECO:0000256" key="6">
    <source>
        <dbReference type="ARBA" id="ARBA00022833"/>
    </source>
</evidence>
<organism evidence="10 11">
    <name type="scientific">Marinobacterium lacunae</name>
    <dbReference type="NCBI Taxonomy" id="1232683"/>
    <lineage>
        <taxon>Bacteria</taxon>
        <taxon>Pseudomonadati</taxon>
        <taxon>Pseudomonadota</taxon>
        <taxon>Gammaproteobacteria</taxon>
        <taxon>Oceanospirillales</taxon>
        <taxon>Oceanospirillaceae</taxon>
        <taxon>Marinobacterium</taxon>
    </lineage>
</organism>
<dbReference type="InterPro" id="IPR050570">
    <property type="entry name" value="Cell_wall_metabolism_enzyme"/>
</dbReference>
<evidence type="ECO:0000313" key="10">
    <source>
        <dbReference type="EMBL" id="KEA64880.1"/>
    </source>
</evidence>
<dbReference type="InterPro" id="IPR045834">
    <property type="entry name" value="Csd3_N2"/>
</dbReference>
<dbReference type="AlphaFoldDB" id="A0A081G275"/>
<name>A0A081G275_9GAMM</name>
<dbReference type="PANTHER" id="PTHR21666">
    <property type="entry name" value="PEPTIDASE-RELATED"/>
    <property type="match status" value="1"/>
</dbReference>
<dbReference type="PANTHER" id="PTHR21666:SF288">
    <property type="entry name" value="CELL DIVISION PROTEIN YTFB"/>
    <property type="match status" value="1"/>
</dbReference>
<evidence type="ECO:0000256" key="2">
    <source>
        <dbReference type="ARBA" id="ARBA00004196"/>
    </source>
</evidence>
<keyword evidence="3" id="KW-0645">Protease</keyword>
<dbReference type="RefSeq" id="WP_036183411.1">
    <property type="nucleotide sequence ID" value="NZ_JMQN01000013.1"/>
</dbReference>
<evidence type="ECO:0000313" key="11">
    <source>
        <dbReference type="Proteomes" id="UP000028252"/>
    </source>
</evidence>
<dbReference type="GO" id="GO:0042834">
    <property type="term" value="F:peptidoglycan binding"/>
    <property type="evidence" value="ECO:0007669"/>
    <property type="project" value="InterPro"/>
</dbReference>
<dbReference type="Gene3D" id="2.70.70.10">
    <property type="entry name" value="Glucose Permease (Domain IIA)"/>
    <property type="match status" value="1"/>
</dbReference>
<keyword evidence="11" id="KW-1185">Reference proteome</keyword>
<comment type="cofactor">
    <cofactor evidence="1">
        <name>Zn(2+)</name>
        <dbReference type="ChEBI" id="CHEBI:29105"/>
    </cofactor>
</comment>
<keyword evidence="4" id="KW-0479">Metal-binding</keyword>
<dbReference type="GO" id="GO:0046872">
    <property type="term" value="F:metal ion binding"/>
    <property type="evidence" value="ECO:0007669"/>
    <property type="project" value="UniProtKB-KW"/>
</dbReference>
<proteinExistence type="predicted"/>
<dbReference type="SUPFAM" id="SSF51261">
    <property type="entry name" value="Duplicated hybrid motif"/>
    <property type="match status" value="1"/>
</dbReference>
<dbReference type="Pfam" id="PF04225">
    <property type="entry name" value="LysM_OapA"/>
    <property type="match status" value="1"/>
</dbReference>
<evidence type="ECO:0000256" key="7">
    <source>
        <dbReference type="ARBA" id="ARBA00023049"/>
    </source>
</evidence>
<evidence type="ECO:0000259" key="9">
    <source>
        <dbReference type="PROSITE" id="PS51782"/>
    </source>
</evidence>
<dbReference type="GO" id="GO:0006508">
    <property type="term" value="P:proteolysis"/>
    <property type="evidence" value="ECO:0007669"/>
    <property type="project" value="UniProtKB-KW"/>
</dbReference>
<dbReference type="CDD" id="cd12797">
    <property type="entry name" value="M23_peptidase"/>
    <property type="match status" value="1"/>
</dbReference>
<sequence>MLRKVSTLIGSLPKIHLAAASICTLIVGTTLLLLPSEEVEATRSTLKLVPAQVQPAQSASFGTEFTPTDEHEESFDTESSGTTEPEMALASTQIEAAVPPPVMENWIDYDVRSGDSLTSLFKRAGLSARDVYQVSQATEENKVLSRLYPGQTISFLIQEGELQKLKFVQDRLNSVEISRTDDGYTTQVLSRTPDVTPHIVSGTISNSLFVDASRAGLSDNMIMQLAQILGWDIDFALDIRKNDHFRVLYEEKFLDGEKIGEGDILAVEFVNQGESYAAVRYTDSNGDTNYFTPDGQSMRKAFLRSPVDFRRISSGFNPARLHPVLGTKRPHRGVDYAAATGTPIKASGDGKIIWRGTKGGYGRCIIVQHGGNITTLYAHMSGYKSGLSTGSRVKQGEVIGYVGMSGLASGPHLHYEFRVNGVHKNPMTVSLPHAEPVAKAEHTAFQRESSRLMAMLDKGATELALANPQQPPSN</sequence>